<protein>
    <submittedName>
        <fullName evidence="2">Uncharacterized protein</fullName>
    </submittedName>
</protein>
<evidence type="ECO:0000313" key="2">
    <source>
        <dbReference type="EMBL" id="QCD64468.1"/>
    </source>
</evidence>
<sequence length="105" mass="11466">MTDLDVALALFQLVALVIPPIAVLIQMLRKSQNLPWQLRKWSFGLVILSVLSFIASGAVVTLWVVQSLTPPPLLAAGLGLTLVGLLPFALFTAVLYREHRLEHGP</sequence>
<dbReference type="Proteomes" id="UP000297053">
    <property type="component" value="Chromosome"/>
</dbReference>
<reference evidence="2 3" key="2">
    <citation type="submission" date="2019-04" db="EMBL/GenBank/DDBJ databases">
        <authorList>
            <person name="Yang S."/>
            <person name="Wei W."/>
        </authorList>
    </citation>
    <scope>NUCLEOTIDE SEQUENCE [LARGE SCALE GENOMIC DNA]</scope>
    <source>
        <strain evidence="3">ZP60</strain>
    </source>
</reference>
<feature type="transmembrane region" description="Helical" evidence="1">
    <location>
        <begin position="6"/>
        <end position="29"/>
    </location>
</feature>
<organism evidence="2 3">
    <name type="scientific">Halomicrobium mukohataei</name>
    <dbReference type="NCBI Taxonomy" id="57705"/>
    <lineage>
        <taxon>Archaea</taxon>
        <taxon>Methanobacteriati</taxon>
        <taxon>Methanobacteriota</taxon>
        <taxon>Stenosarchaea group</taxon>
        <taxon>Halobacteria</taxon>
        <taxon>Halobacteriales</taxon>
        <taxon>Haloarculaceae</taxon>
        <taxon>Halomicrobium</taxon>
    </lineage>
</organism>
<proteinExistence type="predicted"/>
<feature type="transmembrane region" description="Helical" evidence="1">
    <location>
        <begin position="71"/>
        <end position="96"/>
    </location>
</feature>
<keyword evidence="1" id="KW-0472">Membrane</keyword>
<keyword evidence="1" id="KW-0812">Transmembrane</keyword>
<dbReference type="OMA" id="LEWTIRK"/>
<accession>A0A4D6K8B4</accession>
<dbReference type="GeneID" id="42177671"/>
<evidence type="ECO:0000313" key="3">
    <source>
        <dbReference type="Proteomes" id="UP000297053"/>
    </source>
</evidence>
<keyword evidence="1" id="KW-1133">Transmembrane helix</keyword>
<dbReference type="KEGG" id="halz:E5139_02000"/>
<dbReference type="EMBL" id="CP039375">
    <property type="protein sequence ID" value="QCD64468.1"/>
    <property type="molecule type" value="Genomic_DNA"/>
</dbReference>
<reference evidence="2 3" key="1">
    <citation type="submission" date="2019-04" db="EMBL/GenBank/DDBJ databases">
        <title>Complete genome sequence of Arthrobacter sp. ZXY-2 associated with effective atrazine degradation and salt adaptation.</title>
        <authorList>
            <person name="Zhao X."/>
        </authorList>
    </citation>
    <scope>NUCLEOTIDE SEQUENCE [LARGE SCALE GENOMIC DNA]</scope>
    <source>
        <strain evidence="3">ZP60</strain>
    </source>
</reference>
<name>A0A4D6K8B4_9EURY</name>
<dbReference type="RefSeq" id="WP_015763890.1">
    <property type="nucleotide sequence ID" value="NZ_CP039375.1"/>
</dbReference>
<feature type="transmembrane region" description="Helical" evidence="1">
    <location>
        <begin position="41"/>
        <end position="65"/>
    </location>
</feature>
<gene>
    <name evidence="2" type="ORF">E5139_02000</name>
</gene>
<dbReference type="AlphaFoldDB" id="A0A4D6K8B4"/>
<evidence type="ECO:0000256" key="1">
    <source>
        <dbReference type="SAM" id="Phobius"/>
    </source>
</evidence>